<dbReference type="AlphaFoldDB" id="A0AA38SZJ3"/>
<dbReference type="PANTHER" id="PTHR10775">
    <property type="entry name" value="OS08G0208400 PROTEIN"/>
    <property type="match status" value="1"/>
</dbReference>
<dbReference type="Pfam" id="PF02992">
    <property type="entry name" value="Transposase_21"/>
    <property type="match status" value="1"/>
</dbReference>
<gene>
    <name evidence="3" type="ORF">OSB04_024478</name>
</gene>
<accession>A0AA38SZJ3</accession>
<reference evidence="3" key="1">
    <citation type="submission" date="2023-03" db="EMBL/GenBank/DDBJ databases">
        <title>Chromosome-scale reference genome and RAD-based genetic map of yellow starthistle (Centaurea solstitialis) reveal putative structural variation and QTLs associated with invader traits.</title>
        <authorList>
            <person name="Reatini B."/>
            <person name="Cang F.A."/>
            <person name="Jiang Q."/>
            <person name="Mckibben M.T.W."/>
            <person name="Barker M.S."/>
            <person name="Rieseberg L.H."/>
            <person name="Dlugosch K.M."/>
        </authorList>
    </citation>
    <scope>NUCLEOTIDE SEQUENCE</scope>
    <source>
        <strain evidence="3">CAN-66</strain>
        <tissue evidence="3">Leaf</tissue>
    </source>
</reference>
<name>A0AA38SZJ3_9ASTR</name>
<sequence>MFGTLSENVTLVSRYLVTLAQMISCATSSSTSHMFGTSSANVMAKVTLTSLSLIVFILGEFILPRIWTSRGCTVCRTRNRKYELGVNEFLKFAYRGKDESSKIPCPCKKCNNFRNHDKSTVFSHLMQMRISLSYDKWIYHGESFDVSDDNDDDIPYDEDNGDDDINNDDLDEMLNNIGQSTLDKDLETLDRLSDELHQELYKECQSYSKFSFVVTILHLKTTSGWSIKSFGVLLDIFRKALPTPASISKDFYEAKKYIRELGFKGEKIHACMNDCILYRNEYASHTECLNVECKEPRYSENDSKVPRKVLRYFPLKPRLQRLFIDGQVARDMRWHNEKRVNDANIARHPADSEAWKHLDECFLYSPKIHAIIWPVFVVPYNLPPWECMKDPYLFMSMLIPGPKSPGINIDVYLQPLIDELNELWFGVTAYDADKKERFLLRATLLWTINDFPAYDMLSGWSMGHRRFLPSSNQWRKDKKSFDGRVDMREPIIPKSGLEFLHDIDDCNISEPYCFTNRKKQSLVATLFNIKGKTKDTCKSRKDLMDQGLKKSLHLQPNAKIAGPPQYRWMFSFESEHKIELERESYNDVNERHDKQFASWLGLRVNNCQQAFASEIRILSRGPLSFVNKFSGCMVNGYRFHTQSREKDRKTQNSGVVVRGDQGENVIDFYGILEEVLEVECLGENKRVLVFKCECFRVGDAKGLQINKESGGASVNMSRKCCTPRTSYDVPLKEVYQEEEPQWNGVVDFNMDQSSLTRGNVPLELVDDSLVMDERFIDDDEIDPIDLEFSQKEDSWEDSTDSN</sequence>
<proteinExistence type="predicted"/>
<evidence type="ECO:0000256" key="1">
    <source>
        <dbReference type="SAM" id="MobiDB-lite"/>
    </source>
</evidence>
<protein>
    <recommendedName>
        <fullName evidence="2">Transposase-associated domain-containing protein</fullName>
    </recommendedName>
</protein>
<dbReference type="InterPro" id="IPR004242">
    <property type="entry name" value="Transposase_21"/>
</dbReference>
<dbReference type="InterPro" id="IPR029480">
    <property type="entry name" value="Transpos_assoc"/>
</dbReference>
<evidence type="ECO:0000313" key="4">
    <source>
        <dbReference type="Proteomes" id="UP001172457"/>
    </source>
</evidence>
<evidence type="ECO:0000313" key="3">
    <source>
        <dbReference type="EMBL" id="KAJ9544771.1"/>
    </source>
</evidence>
<feature type="region of interest" description="Disordered" evidence="1">
    <location>
        <begin position="781"/>
        <end position="802"/>
    </location>
</feature>
<organism evidence="3 4">
    <name type="scientific">Centaurea solstitialis</name>
    <name type="common">yellow star-thistle</name>
    <dbReference type="NCBI Taxonomy" id="347529"/>
    <lineage>
        <taxon>Eukaryota</taxon>
        <taxon>Viridiplantae</taxon>
        <taxon>Streptophyta</taxon>
        <taxon>Embryophyta</taxon>
        <taxon>Tracheophyta</taxon>
        <taxon>Spermatophyta</taxon>
        <taxon>Magnoliopsida</taxon>
        <taxon>eudicotyledons</taxon>
        <taxon>Gunneridae</taxon>
        <taxon>Pentapetalae</taxon>
        <taxon>asterids</taxon>
        <taxon>campanulids</taxon>
        <taxon>Asterales</taxon>
        <taxon>Asteraceae</taxon>
        <taxon>Carduoideae</taxon>
        <taxon>Cardueae</taxon>
        <taxon>Centaureinae</taxon>
        <taxon>Centaurea</taxon>
    </lineage>
</organism>
<feature type="domain" description="Transposase-associated" evidence="2">
    <location>
        <begin position="77"/>
        <end position="142"/>
    </location>
</feature>
<dbReference type="PANTHER" id="PTHR10775:SF182">
    <property type="entry name" value="TRANSPOSON, EN_SPM-LIKE, TRANSPOSASE-ASSOCIATED DOMAIN PROTEIN-RELATED"/>
    <property type="match status" value="1"/>
</dbReference>
<keyword evidence="4" id="KW-1185">Reference proteome</keyword>
<evidence type="ECO:0000259" key="2">
    <source>
        <dbReference type="Pfam" id="PF13963"/>
    </source>
</evidence>
<dbReference type="Pfam" id="PF13963">
    <property type="entry name" value="Transpos_assoc"/>
    <property type="match status" value="1"/>
</dbReference>
<dbReference type="EMBL" id="JARYMX010000006">
    <property type="protein sequence ID" value="KAJ9544771.1"/>
    <property type="molecule type" value="Genomic_DNA"/>
</dbReference>
<comment type="caution">
    <text evidence="3">The sequence shown here is derived from an EMBL/GenBank/DDBJ whole genome shotgun (WGS) entry which is preliminary data.</text>
</comment>
<dbReference type="Proteomes" id="UP001172457">
    <property type="component" value="Chromosome 6"/>
</dbReference>